<organism evidence="1 2">
    <name type="scientific">Desulfonema magnum</name>
    <dbReference type="NCBI Taxonomy" id="45655"/>
    <lineage>
        <taxon>Bacteria</taxon>
        <taxon>Pseudomonadati</taxon>
        <taxon>Thermodesulfobacteriota</taxon>
        <taxon>Desulfobacteria</taxon>
        <taxon>Desulfobacterales</taxon>
        <taxon>Desulfococcaceae</taxon>
        <taxon>Desulfonema</taxon>
    </lineage>
</organism>
<name>A0A975BL86_9BACT</name>
<reference evidence="1" key="1">
    <citation type="journal article" date="2021" name="Microb. Physiol.">
        <title>Proteogenomic Insights into the Physiology of Marine, Sulfate-Reducing, Filamentous Desulfonema limicola and Desulfonema magnum.</title>
        <authorList>
            <person name="Schnaars V."/>
            <person name="Wohlbrand L."/>
            <person name="Scheve S."/>
            <person name="Hinrichs C."/>
            <person name="Reinhardt R."/>
            <person name="Rabus R."/>
        </authorList>
    </citation>
    <scope>NUCLEOTIDE SEQUENCE</scope>
    <source>
        <strain evidence="1">4be13</strain>
    </source>
</reference>
<proteinExistence type="predicted"/>
<dbReference type="EMBL" id="CP061800">
    <property type="protein sequence ID" value="QTA87769.1"/>
    <property type="molecule type" value="Genomic_DNA"/>
</dbReference>
<evidence type="ECO:0000313" key="2">
    <source>
        <dbReference type="Proteomes" id="UP000663722"/>
    </source>
</evidence>
<sequence>MLTESSSGVDEFRTFPGNFPIVRQNSRRSPREQFGNIFDLLKLDHRV</sequence>
<accession>A0A975BL86</accession>
<keyword evidence="2" id="KW-1185">Reference proteome</keyword>
<protein>
    <submittedName>
        <fullName evidence="1">Uncharacterized protein</fullName>
    </submittedName>
</protein>
<dbReference type="AlphaFoldDB" id="A0A975BL86"/>
<gene>
    <name evidence="1" type="ORF">dnm_038060</name>
</gene>
<dbReference type="Proteomes" id="UP000663722">
    <property type="component" value="Chromosome"/>
</dbReference>
<dbReference type="KEGG" id="dmm:dnm_038060"/>
<evidence type="ECO:0000313" key="1">
    <source>
        <dbReference type="EMBL" id="QTA87769.1"/>
    </source>
</evidence>